<dbReference type="PANTHER" id="PTHR13369">
    <property type="match status" value="1"/>
</dbReference>
<dbReference type="GO" id="GO:0032259">
    <property type="term" value="P:methylation"/>
    <property type="evidence" value="ECO:0007669"/>
    <property type="project" value="UniProtKB-KW"/>
</dbReference>
<evidence type="ECO:0000259" key="1">
    <source>
        <dbReference type="Pfam" id="PF13679"/>
    </source>
</evidence>
<dbReference type="Gene3D" id="3.40.50.150">
    <property type="entry name" value="Vaccinia Virus protein VP39"/>
    <property type="match status" value="1"/>
</dbReference>
<comment type="caution">
    <text evidence="2">The sequence shown here is derived from an EMBL/GenBank/DDBJ whole genome shotgun (WGS) entry which is preliminary data.</text>
</comment>
<dbReference type="CDD" id="cd02440">
    <property type="entry name" value="AdoMet_MTases"/>
    <property type="match status" value="1"/>
</dbReference>
<accession>A0ABU9C4I8</accession>
<dbReference type="InterPro" id="IPR025714">
    <property type="entry name" value="Methyltranfer_dom"/>
</dbReference>
<keyword evidence="3" id="KW-1185">Reference proteome</keyword>
<organism evidence="2 3">
    <name type="scientific">Ideonella margarita</name>
    <dbReference type="NCBI Taxonomy" id="2984191"/>
    <lineage>
        <taxon>Bacteria</taxon>
        <taxon>Pseudomonadati</taxon>
        <taxon>Pseudomonadota</taxon>
        <taxon>Betaproteobacteria</taxon>
        <taxon>Burkholderiales</taxon>
        <taxon>Sphaerotilaceae</taxon>
        <taxon>Ideonella</taxon>
    </lineage>
</organism>
<keyword evidence="2" id="KW-0808">Transferase</keyword>
<feature type="domain" description="Methyltransferase" evidence="1">
    <location>
        <begin position="192"/>
        <end position="330"/>
    </location>
</feature>
<evidence type="ECO:0000313" key="3">
    <source>
        <dbReference type="Proteomes" id="UP001379945"/>
    </source>
</evidence>
<dbReference type="Pfam" id="PF13679">
    <property type="entry name" value="Methyltransf_32"/>
    <property type="match status" value="1"/>
</dbReference>
<protein>
    <submittedName>
        <fullName evidence="2">SAM-dependent methyltransferase</fullName>
    </submittedName>
</protein>
<name>A0ABU9C4I8_9BURK</name>
<dbReference type="GO" id="GO:0008168">
    <property type="term" value="F:methyltransferase activity"/>
    <property type="evidence" value="ECO:0007669"/>
    <property type="project" value="UniProtKB-KW"/>
</dbReference>
<gene>
    <name evidence="2" type="ORF">AACH00_10345</name>
</gene>
<keyword evidence="2" id="KW-0489">Methyltransferase</keyword>
<dbReference type="Proteomes" id="UP001379945">
    <property type="component" value="Unassembled WGS sequence"/>
</dbReference>
<dbReference type="PANTHER" id="PTHR13369:SF3">
    <property type="entry name" value="METHYLTRANSFERASE DOMAIN-CONTAINING PROTEIN"/>
    <property type="match status" value="1"/>
</dbReference>
<sequence>MSDVPDVSSAALNDDRTALVDLARRDRFLQSLREAIAQQHCIKLVLGKPRHGGHDLVRVTARPLMLRNEACLNLVWRHSTKDITKNPPLAEGLAQVDELLGGTFSHAHLFTTTEELQLMISKRGKIGLVRKAVTAASASAAGADEGGTGDVTAAALTGHNREKHRLLSLDLPFLEDLGVTDAQHRLVPAMSRKWKQINKFVEVLDHALTQAQFQPADGTVNVVDFGAGKGYLTFATYQHLHAARGWNAQVRGVELREDMVHLCNAAAGRRGLSGLQFICGDVRSHVPERLDVMIALHACDTATDFALHTAVRAGAAIILSSPCCHKQIRPQMQLPPLLQPMLQHGIHLGQQAEMVTDSLRALLLDAHGYDAQVFEFVALEHTSKNKMILAARRPADVPGEAEHRAAVLAQIAELKAFYGITEQCLETMLRADAPA</sequence>
<dbReference type="SUPFAM" id="SSF53335">
    <property type="entry name" value="S-adenosyl-L-methionine-dependent methyltransferases"/>
    <property type="match status" value="1"/>
</dbReference>
<reference evidence="2 3" key="1">
    <citation type="submission" date="2024-04" db="EMBL/GenBank/DDBJ databases">
        <title>Novel species of the genus Ideonella isolated from streams.</title>
        <authorList>
            <person name="Lu H."/>
        </authorList>
    </citation>
    <scope>NUCLEOTIDE SEQUENCE [LARGE SCALE GENOMIC DNA]</scope>
    <source>
        <strain evidence="2 3">LYT19W</strain>
    </source>
</reference>
<dbReference type="EMBL" id="JBBUTI010000006">
    <property type="protein sequence ID" value="MEK8046748.1"/>
    <property type="molecule type" value="Genomic_DNA"/>
</dbReference>
<dbReference type="InterPro" id="IPR029063">
    <property type="entry name" value="SAM-dependent_MTases_sf"/>
</dbReference>
<dbReference type="RefSeq" id="WP_341399045.1">
    <property type="nucleotide sequence ID" value="NZ_JBBUTI010000006.1"/>
</dbReference>
<proteinExistence type="predicted"/>
<evidence type="ECO:0000313" key="2">
    <source>
        <dbReference type="EMBL" id="MEK8046748.1"/>
    </source>
</evidence>